<evidence type="ECO:0000256" key="3">
    <source>
        <dbReference type="ARBA" id="ARBA00023136"/>
    </source>
</evidence>
<evidence type="ECO:0000313" key="8">
    <source>
        <dbReference type="EMBL" id="KEK19312.1"/>
    </source>
</evidence>
<evidence type="ECO:0000313" key="9">
    <source>
        <dbReference type="Proteomes" id="UP000027822"/>
    </source>
</evidence>
<organism evidence="8 9">
    <name type="scientific">Bacillus manliponensis</name>
    <dbReference type="NCBI Taxonomy" id="574376"/>
    <lineage>
        <taxon>Bacteria</taxon>
        <taxon>Bacillati</taxon>
        <taxon>Bacillota</taxon>
        <taxon>Bacilli</taxon>
        <taxon>Bacillales</taxon>
        <taxon>Bacillaceae</taxon>
        <taxon>Bacillus</taxon>
        <taxon>Bacillus cereus group</taxon>
    </lineage>
</organism>
<dbReference type="eggNOG" id="COG1464">
    <property type="taxonomic scope" value="Bacteria"/>
</dbReference>
<keyword evidence="9" id="KW-1185">Reference proteome</keyword>
<dbReference type="EMBL" id="JOTN01000008">
    <property type="protein sequence ID" value="KEK19312.1"/>
    <property type="molecule type" value="Genomic_DNA"/>
</dbReference>
<name>A0A073JYN2_9BACI</name>
<dbReference type="Proteomes" id="UP000027822">
    <property type="component" value="Unassembled WGS sequence"/>
</dbReference>
<dbReference type="InterPro" id="IPR004872">
    <property type="entry name" value="Lipoprotein_NlpA"/>
</dbReference>
<dbReference type="PROSITE" id="PS51257">
    <property type="entry name" value="PROKAR_LIPOPROTEIN"/>
    <property type="match status" value="1"/>
</dbReference>
<dbReference type="SUPFAM" id="SSF53850">
    <property type="entry name" value="Periplasmic binding protein-like II"/>
    <property type="match status" value="1"/>
</dbReference>
<dbReference type="Gene3D" id="3.40.190.10">
    <property type="entry name" value="Periplasmic binding protein-like II"/>
    <property type="match status" value="2"/>
</dbReference>
<dbReference type="RefSeq" id="WP_034639123.1">
    <property type="nucleotide sequence ID" value="NZ_CBCSJC010000029.1"/>
</dbReference>
<keyword evidence="8" id="KW-0560">Oxidoreductase</keyword>
<dbReference type="AlphaFoldDB" id="A0A073JYN2"/>
<comment type="subcellular location">
    <subcellularLocation>
        <location evidence="1">Membrane</location>
        <topology evidence="1">Lipid-anchor</topology>
    </subcellularLocation>
</comment>
<keyword evidence="4" id="KW-0564">Palmitate</keyword>
<comment type="similarity">
    <text evidence="6">Belongs to the nlpA lipoprotein family.</text>
</comment>
<dbReference type="OrthoDB" id="9812878at2"/>
<evidence type="ECO:0000256" key="5">
    <source>
        <dbReference type="ARBA" id="ARBA00023288"/>
    </source>
</evidence>
<dbReference type="GO" id="GO:0051213">
    <property type="term" value="F:dioxygenase activity"/>
    <property type="evidence" value="ECO:0007669"/>
    <property type="project" value="UniProtKB-KW"/>
</dbReference>
<dbReference type="PANTHER" id="PTHR30429:SF1">
    <property type="entry name" value="D-METHIONINE-BINDING LIPOPROTEIN METQ-RELATED"/>
    <property type="match status" value="1"/>
</dbReference>
<gene>
    <name evidence="8" type="ORF">BAMA_23330</name>
</gene>
<evidence type="ECO:0000256" key="1">
    <source>
        <dbReference type="ARBA" id="ARBA00004635"/>
    </source>
</evidence>
<dbReference type="CDD" id="cd13526">
    <property type="entry name" value="PBP2_lipoprotein_MetQ_like"/>
    <property type="match status" value="1"/>
</dbReference>
<keyword evidence="2" id="KW-0732">Signal</keyword>
<accession>A0A073JYN2</accession>
<evidence type="ECO:0000256" key="7">
    <source>
        <dbReference type="PIRSR" id="PIRSR002854-1"/>
    </source>
</evidence>
<dbReference type="PIRSF" id="PIRSF002854">
    <property type="entry name" value="MetQ"/>
    <property type="match status" value="1"/>
</dbReference>
<protein>
    <recommendedName>
        <fullName evidence="6">Lipoprotein</fullName>
    </recommendedName>
</protein>
<proteinExistence type="inferred from homology"/>
<evidence type="ECO:0000256" key="2">
    <source>
        <dbReference type="ARBA" id="ARBA00022729"/>
    </source>
</evidence>
<evidence type="ECO:0000256" key="4">
    <source>
        <dbReference type="ARBA" id="ARBA00023139"/>
    </source>
</evidence>
<dbReference type="GO" id="GO:0016020">
    <property type="term" value="C:membrane"/>
    <property type="evidence" value="ECO:0007669"/>
    <property type="project" value="UniProtKB-SubCell"/>
</dbReference>
<keyword evidence="3" id="KW-0472">Membrane</keyword>
<keyword evidence="5 6" id="KW-0449">Lipoprotein</keyword>
<dbReference type="Pfam" id="PF03180">
    <property type="entry name" value="Lipoprotein_9"/>
    <property type="match status" value="1"/>
</dbReference>
<dbReference type="PANTHER" id="PTHR30429">
    <property type="entry name" value="D-METHIONINE-BINDING LIPOPROTEIN METQ"/>
    <property type="match status" value="1"/>
</dbReference>
<dbReference type="STRING" id="574376.BAMA_23330"/>
<comment type="caution">
    <text evidence="8">The sequence shown here is derived from an EMBL/GenBank/DDBJ whole genome shotgun (WGS) entry which is preliminary data.</text>
</comment>
<evidence type="ECO:0000256" key="6">
    <source>
        <dbReference type="PIRNR" id="PIRNR002854"/>
    </source>
</evidence>
<feature type="lipid moiety-binding region" description="S-diacylglycerol cysteine" evidence="7">
    <location>
        <position position="19"/>
    </location>
</feature>
<sequence>MKKWLLSMIGGAVLLLGACSQDVSKETKALDEKKITVGVTGGPHEQIFEKVKEVAEKDGLQVKIKVFNDYVMPNVSLDEKEIDVNSYQTKSYLDVFKAERKMELTEAFSTVTFPMGIYSSNLKDINDLKEGDAIAVPNDPTNELRALKLFEKAGVLKVDPKATEKATAKDVIENPKNLKIVELEASQLPTQLSEVKAAAINTNFAIGANLNPSKDSIFREGKDSPYVNWVVVRTENKDDEALKKLKKAYHSKEVKEFIEEKFDGSVLPSW</sequence>
<keyword evidence="8" id="KW-0223">Dioxygenase</keyword>
<reference evidence="8 9" key="1">
    <citation type="submission" date="2014-06" db="EMBL/GenBank/DDBJ databases">
        <title>Draft genome sequence of Bacillus manliponensis JCM 15802 (MCCC 1A00708).</title>
        <authorList>
            <person name="Lai Q."/>
            <person name="Liu Y."/>
            <person name="Shao Z."/>
        </authorList>
    </citation>
    <scope>NUCLEOTIDE SEQUENCE [LARGE SCALE GENOMIC DNA]</scope>
    <source>
        <strain evidence="8 9">JCM 15802</strain>
    </source>
</reference>